<dbReference type="Pfam" id="PF14441">
    <property type="entry name" value="OTT_1508_deam"/>
    <property type="match status" value="1"/>
</dbReference>
<accession>A0AAN7T623</accession>
<reference evidence="1 2" key="1">
    <citation type="submission" date="2023-08" db="EMBL/GenBank/DDBJ databases">
        <title>Black Yeasts Isolated from many extreme environments.</title>
        <authorList>
            <person name="Coleine C."/>
            <person name="Stajich J.E."/>
            <person name="Selbmann L."/>
        </authorList>
    </citation>
    <scope>NUCLEOTIDE SEQUENCE [LARGE SCALE GENOMIC DNA]</scope>
    <source>
        <strain evidence="1 2">CCFEE 5910</strain>
    </source>
</reference>
<protein>
    <submittedName>
        <fullName evidence="1">Uncharacterized protein</fullName>
    </submittedName>
</protein>
<dbReference type="AlphaFoldDB" id="A0AAN7T623"/>
<gene>
    <name evidence="1" type="ORF">LTR05_000539</name>
</gene>
<organism evidence="1 2">
    <name type="scientific">Lithohypha guttulata</name>
    <dbReference type="NCBI Taxonomy" id="1690604"/>
    <lineage>
        <taxon>Eukaryota</taxon>
        <taxon>Fungi</taxon>
        <taxon>Dikarya</taxon>
        <taxon>Ascomycota</taxon>
        <taxon>Pezizomycotina</taxon>
        <taxon>Eurotiomycetes</taxon>
        <taxon>Chaetothyriomycetidae</taxon>
        <taxon>Chaetothyriales</taxon>
        <taxon>Trichomeriaceae</taxon>
        <taxon>Lithohypha</taxon>
    </lineage>
</organism>
<keyword evidence="2" id="KW-1185">Reference proteome</keyword>
<dbReference type="InterPro" id="IPR027796">
    <property type="entry name" value="OTT_1508_deam-like"/>
</dbReference>
<dbReference type="Proteomes" id="UP001309876">
    <property type="component" value="Unassembled WGS sequence"/>
</dbReference>
<evidence type="ECO:0000313" key="2">
    <source>
        <dbReference type="Proteomes" id="UP001309876"/>
    </source>
</evidence>
<sequence length="449" mass="51163">MTANSGIPVCTAAPEQSIWRDLPEREFRHHLIDLERRTNAVPANVQIFTPSNDFGAQDLNHVGLSFTIEQQLADDLAFIAAVKEGAQSVAAVCLEQHLSPVSRLVVRIAAADTIDNSVRSAMASVCSNLSKVSTYGSFGESKSATEILWLIIEQHQAKLLGRLRSERWDKPKYLAESHKKPLWQDFANVIHRVQHVYPARKQKHLRKRLVDRLNELAQCYENFELTPDTDLVQQLCILTTLTHAFCKDQDIQDFASELEQIRPTAQIAGTLKCLRQLEKIGAYWRIAVDLVACANKFPRVLRNIELEYLSSYSSVPAEIAYESWAKTCHVHAEIQLVIDHDLRHSERVGSMMDEAVVLWPRTVGTSKYLCYLCHLFINLHGCFFAPNTHGRLYDQWTVPDLKEFDHNMRDKYRGVLGRMNAVITKQAALDSCWRAEPMTSRQNLLSQRD</sequence>
<evidence type="ECO:0000313" key="1">
    <source>
        <dbReference type="EMBL" id="KAK5090367.1"/>
    </source>
</evidence>
<name>A0AAN7T623_9EURO</name>
<comment type="caution">
    <text evidence="1">The sequence shown here is derived from an EMBL/GenBank/DDBJ whole genome shotgun (WGS) entry which is preliminary data.</text>
</comment>
<dbReference type="EMBL" id="JAVRRJ010000001">
    <property type="protein sequence ID" value="KAK5090367.1"/>
    <property type="molecule type" value="Genomic_DNA"/>
</dbReference>
<proteinExistence type="predicted"/>